<accession>A0A7U8C3V5</accession>
<gene>
    <name evidence="1" type="ORF">MED92_00175</name>
</gene>
<evidence type="ECO:0000313" key="1">
    <source>
        <dbReference type="EMBL" id="EAR59630.1"/>
    </source>
</evidence>
<dbReference type="AlphaFoldDB" id="A0A7U8C3V5"/>
<keyword evidence="2" id="KW-1185">Reference proteome</keyword>
<evidence type="ECO:0000313" key="2">
    <source>
        <dbReference type="Proteomes" id="UP000002171"/>
    </source>
</evidence>
<dbReference type="EMBL" id="AAOW01000040">
    <property type="protein sequence ID" value="EAR59630.1"/>
    <property type="molecule type" value="Genomic_DNA"/>
</dbReference>
<comment type="caution">
    <text evidence="1">The sequence shown here is derived from an EMBL/GenBank/DDBJ whole genome shotgun (WGS) entry which is preliminary data.</text>
</comment>
<proteinExistence type="predicted"/>
<name>A0A7U8C3V5_NEPCE</name>
<protein>
    <submittedName>
        <fullName evidence="1">Uncharacterized protein</fullName>
    </submittedName>
</protein>
<sequence length="165" mass="18726">MTAVKLNENEEAEAVKLLSTYLKRVSPFYLDRSVPLSTTQQNDLLFIAGYTKNYELAKELVAVPVDSSKEHGFVKTINYLFRSWFGTQPDDQPAYSPDKCEVSLFNAFSSVTEGADLDQCAVESFWSATKNKRYKDTIWGKANIFSHSLRNYATAFNKASHRTSR</sequence>
<reference evidence="1 2" key="1">
    <citation type="submission" date="2006-02" db="EMBL/GenBank/DDBJ databases">
        <authorList>
            <person name="Pinhassi J."/>
            <person name="Pedros-Alio C."/>
            <person name="Ferriera S."/>
            <person name="Johnson J."/>
            <person name="Kravitz S."/>
            <person name="Halpern A."/>
            <person name="Remington K."/>
            <person name="Beeson K."/>
            <person name="Tran B."/>
            <person name="Rogers Y.-H."/>
            <person name="Friedman R."/>
            <person name="Venter J.C."/>
        </authorList>
    </citation>
    <scope>NUCLEOTIDE SEQUENCE [LARGE SCALE GENOMIC DNA]</scope>
    <source>
        <strain evidence="1 2">MED92</strain>
    </source>
</reference>
<dbReference type="Proteomes" id="UP000002171">
    <property type="component" value="Unassembled WGS sequence"/>
</dbReference>
<organism evidence="1 2">
    <name type="scientific">Neptuniibacter caesariensis</name>
    <dbReference type="NCBI Taxonomy" id="207954"/>
    <lineage>
        <taxon>Bacteria</taxon>
        <taxon>Pseudomonadati</taxon>
        <taxon>Pseudomonadota</taxon>
        <taxon>Gammaproteobacteria</taxon>
        <taxon>Oceanospirillales</taxon>
        <taxon>Oceanospirillaceae</taxon>
        <taxon>Neptuniibacter</taxon>
    </lineage>
</organism>